<reference evidence="4 5" key="1">
    <citation type="journal article" date="2020" name="bioRxiv">
        <title>Sequence and annotation of 42 cannabis genomes reveals extensive copy number variation in cannabinoid synthesis and pathogen resistance genes.</title>
        <authorList>
            <person name="Mckernan K.J."/>
            <person name="Helbert Y."/>
            <person name="Kane L.T."/>
            <person name="Ebling H."/>
            <person name="Zhang L."/>
            <person name="Liu B."/>
            <person name="Eaton Z."/>
            <person name="Mclaughlin S."/>
            <person name="Kingan S."/>
            <person name="Baybayan P."/>
            <person name="Concepcion G."/>
            <person name="Jordan M."/>
            <person name="Riva A."/>
            <person name="Barbazuk W."/>
            <person name="Harkins T."/>
        </authorList>
    </citation>
    <scope>NUCLEOTIDE SEQUENCE [LARGE SCALE GENOMIC DNA]</scope>
    <source>
        <strain evidence="4 5">cv. Jamaican Lion 4</strain>
        <strain evidence="3">Father</strain>
        <strain evidence="2">Mother</strain>
        <tissue evidence="2">Leaf</tissue>
    </source>
</reference>
<comment type="caution">
    <text evidence="2">The sequence shown here is derived from an EMBL/GenBank/DDBJ whole genome shotgun (WGS) entry which is preliminary data.</text>
</comment>
<protein>
    <recommendedName>
        <fullName evidence="1">Fe-S metabolism associated domain-containing protein</fullName>
    </recommendedName>
</protein>
<accession>A0A7J6F4J8</accession>
<evidence type="ECO:0000313" key="5">
    <source>
        <dbReference type="Proteomes" id="UP000583929"/>
    </source>
</evidence>
<keyword evidence="5" id="KW-1185">Reference proteome</keyword>
<dbReference type="EMBL" id="JAATIP010000158">
    <property type="protein sequence ID" value="KAF4365634.1"/>
    <property type="molecule type" value="Genomic_DNA"/>
</dbReference>
<dbReference type="Proteomes" id="UP000583929">
    <property type="component" value="Unassembled WGS sequence"/>
</dbReference>
<evidence type="ECO:0000313" key="4">
    <source>
        <dbReference type="Proteomes" id="UP000525078"/>
    </source>
</evidence>
<organism evidence="2 4">
    <name type="scientific">Cannabis sativa</name>
    <name type="common">Hemp</name>
    <name type="synonym">Marijuana</name>
    <dbReference type="NCBI Taxonomy" id="3483"/>
    <lineage>
        <taxon>Eukaryota</taxon>
        <taxon>Viridiplantae</taxon>
        <taxon>Streptophyta</taxon>
        <taxon>Embryophyta</taxon>
        <taxon>Tracheophyta</taxon>
        <taxon>Spermatophyta</taxon>
        <taxon>Magnoliopsida</taxon>
        <taxon>eudicotyledons</taxon>
        <taxon>Gunneridae</taxon>
        <taxon>Pentapetalae</taxon>
        <taxon>rosids</taxon>
        <taxon>fabids</taxon>
        <taxon>Rosales</taxon>
        <taxon>Cannabaceae</taxon>
        <taxon>Cannabis</taxon>
    </lineage>
</organism>
<gene>
    <name evidence="2" type="ORF">F8388_007467</name>
    <name evidence="3" type="ORF">G4B88_024440</name>
</gene>
<dbReference type="PANTHER" id="PTHR43597:SF6">
    <property type="entry name" value="FE-S METABOLISM ASSOCIATED DOMAIN-CONTAINING PROTEIN"/>
    <property type="match status" value="1"/>
</dbReference>
<evidence type="ECO:0000259" key="1">
    <source>
        <dbReference type="Pfam" id="PF02657"/>
    </source>
</evidence>
<dbReference type="InterPro" id="IPR003808">
    <property type="entry name" value="Fe-S_metab-assoc_dom"/>
</dbReference>
<dbReference type="PANTHER" id="PTHR43597">
    <property type="entry name" value="SULFUR ACCEPTOR PROTEIN CSDE"/>
    <property type="match status" value="1"/>
</dbReference>
<dbReference type="Pfam" id="PF02657">
    <property type="entry name" value="SufE"/>
    <property type="match status" value="1"/>
</dbReference>
<evidence type="ECO:0000313" key="3">
    <source>
        <dbReference type="EMBL" id="KAF4390434.1"/>
    </source>
</evidence>
<name>A0A7J6F4J8_CANSA</name>
<dbReference type="EMBL" id="JAATIQ010000063">
    <property type="protein sequence ID" value="KAF4390434.1"/>
    <property type="molecule type" value="Genomic_DNA"/>
</dbReference>
<dbReference type="SUPFAM" id="SSF82649">
    <property type="entry name" value="SufE/NifU"/>
    <property type="match status" value="1"/>
</dbReference>
<evidence type="ECO:0000313" key="2">
    <source>
        <dbReference type="EMBL" id="KAF4365634.1"/>
    </source>
</evidence>
<feature type="domain" description="Fe-S metabolism associated" evidence="1">
    <location>
        <begin position="91"/>
        <end position="180"/>
    </location>
</feature>
<proteinExistence type="predicted"/>
<dbReference type="Gene3D" id="3.90.1010.10">
    <property type="match status" value="1"/>
</dbReference>
<dbReference type="AlphaFoldDB" id="A0A7J6F4J8"/>
<sequence length="199" mass="22112">MAVRAASSSFSSSSSTLFSISPKLNPTTKPTLFNLHTHKPRIIKTLKCIHSPPSKHFPTRRNGSQFSCSVVTFLPLQTTDLVPSKLQRLVAEFQSFSEPIDRVKRLLQYASLLPKFDDASRVDSNRVMGCTAQVWLAASLDKEGRMRFAVDSDSKITGGFCYYLVSILDGAAPEEVLTMKRFGGFERGVAWWAAVEYLA</sequence>
<dbReference type="Proteomes" id="UP000525078">
    <property type="component" value="Unassembled WGS sequence"/>
</dbReference>